<sequence>MTNYKLKLELCSPTLVGSGEGFGALIDTDVVFDDVGIPYIPAKRIKGCLRDAALDAQDMLELTKTMVCLEIDRTFGIPGDMTAAPVYFSNLTIPEYCPTYEWLKYLLKSKKYPTILSPSQIVKTFTELRQQTKINEDGTAEDGSLRTSRIIKTGYCFYGEIAVNHEDADQRIRQTLLLACLNFRAFGTKRTRGFGEVRCLLLDDQGNDIVFPQTLEALLCTP</sequence>
<keyword evidence="1" id="KW-0051">Antiviral defense</keyword>
<dbReference type="InterPro" id="IPR052216">
    <property type="entry name" value="CRISPR_Csm3_endoribonuclease"/>
</dbReference>
<evidence type="ECO:0000313" key="4">
    <source>
        <dbReference type="Proteomes" id="UP000030661"/>
    </source>
</evidence>
<name>A0A081C426_VECG1</name>
<accession>A0A081C426</accession>
<dbReference type="HOGENOM" id="CLU_085066_0_0_0"/>
<proteinExistence type="predicted"/>
<feature type="domain" description="CRISPR type III-associated protein" evidence="2">
    <location>
        <begin position="7"/>
        <end position="197"/>
    </location>
</feature>
<organism evidence="3">
    <name type="scientific">Vecturithrix granuli</name>
    <dbReference type="NCBI Taxonomy" id="1499967"/>
    <lineage>
        <taxon>Bacteria</taxon>
        <taxon>Candidatus Moduliflexota</taxon>
        <taxon>Candidatus Vecturitrichia</taxon>
        <taxon>Candidatus Vecturitrichales</taxon>
        <taxon>Candidatus Vecturitrichaceae</taxon>
        <taxon>Candidatus Vecturithrix</taxon>
    </lineage>
</organism>
<dbReference type="PANTHER" id="PTHR35579">
    <property type="entry name" value="CRISPR SYSTEM CMS ENDORIBONUCLEASE CSM3"/>
    <property type="match status" value="1"/>
</dbReference>
<dbReference type="InterPro" id="IPR005537">
    <property type="entry name" value="RAMP_III_fam"/>
</dbReference>
<evidence type="ECO:0000313" key="3">
    <source>
        <dbReference type="EMBL" id="GAK59331.1"/>
    </source>
</evidence>
<dbReference type="Proteomes" id="UP000030661">
    <property type="component" value="Unassembled WGS sequence"/>
</dbReference>
<dbReference type="AlphaFoldDB" id="A0A081C426"/>
<reference evidence="3" key="1">
    <citation type="journal article" date="2015" name="PeerJ">
        <title>First genomic representation of candidate bacterial phylum KSB3 points to enhanced environmental sensing as a trigger of wastewater bulking.</title>
        <authorList>
            <person name="Sekiguchi Y."/>
            <person name="Ohashi A."/>
            <person name="Parks D.H."/>
            <person name="Yamauchi T."/>
            <person name="Tyson G.W."/>
            <person name="Hugenholtz P."/>
        </authorList>
    </citation>
    <scope>NUCLEOTIDE SEQUENCE [LARGE SCALE GENOMIC DNA]</scope>
</reference>
<evidence type="ECO:0000256" key="1">
    <source>
        <dbReference type="ARBA" id="ARBA00023118"/>
    </source>
</evidence>
<evidence type="ECO:0000259" key="2">
    <source>
        <dbReference type="Pfam" id="PF03787"/>
    </source>
</evidence>
<dbReference type="GO" id="GO:0051607">
    <property type="term" value="P:defense response to virus"/>
    <property type="evidence" value="ECO:0007669"/>
    <property type="project" value="UniProtKB-KW"/>
</dbReference>
<dbReference type="EMBL" id="DF820470">
    <property type="protein sequence ID" value="GAK59331.1"/>
    <property type="molecule type" value="Genomic_DNA"/>
</dbReference>
<gene>
    <name evidence="3" type="ORF">U27_06315</name>
</gene>
<dbReference type="CDD" id="cd09726">
    <property type="entry name" value="RAMP_I_III"/>
    <property type="match status" value="1"/>
</dbReference>
<dbReference type="Pfam" id="PF03787">
    <property type="entry name" value="RAMPs"/>
    <property type="match status" value="1"/>
</dbReference>
<dbReference type="PANTHER" id="PTHR35579:SF3">
    <property type="entry name" value="CRISPR SYSTEM CMS ENDORIBONUCLEASE CSM3"/>
    <property type="match status" value="1"/>
</dbReference>
<keyword evidence="4" id="KW-1185">Reference proteome</keyword>
<dbReference type="STRING" id="1499967.U27_06315"/>
<protein>
    <recommendedName>
        <fullName evidence="2">CRISPR type III-associated protein domain-containing protein</fullName>
    </recommendedName>
</protein>
<dbReference type="eggNOG" id="COG1337">
    <property type="taxonomic scope" value="Bacteria"/>
</dbReference>